<dbReference type="Proteomes" id="UP001163835">
    <property type="component" value="Unassembled WGS sequence"/>
</dbReference>
<evidence type="ECO:0000313" key="2">
    <source>
        <dbReference type="Proteomes" id="UP001163835"/>
    </source>
</evidence>
<gene>
    <name evidence="1" type="ORF">F5876DRAFT_29408</name>
</gene>
<keyword evidence="2" id="KW-1185">Reference proteome</keyword>
<name>A0ACC1UGM8_9AGAR</name>
<accession>A0ACC1UGM8</accession>
<sequence length="373" mass="42884">MTASLAHYECFLLKNVSTISTLESSLRTLTWLLPGRFKDAELASEALSASLNMMSMYHDTLLARIVQSDSKYRPLIPFSLHTRFTRAWADKNSRYKWAARLLETIRFTELFIEMGLRRKVSAKNRYRGIIILEIIKAILRLMLLRITRRPIISPPIPERDIDPTTLPPSIESSPTLASSSLPSSLPDTPEHLKNNRIPLPQHSTTAVPPPPRSDVSIQEYLLPKALTTISVKPPLSLVRSFSSPQEWISEVIYILRPLVYATMLFSDRKSNRPLITVLAMEFVSRSLRRNVPPSASLERSEYAKRDRDILWYLFRGTIWESYTRPKITSLAGNLSTTPILGLFGTLIQDWIPLIDEYHYCTCFHYHRHKLVEH</sequence>
<dbReference type="EMBL" id="MU794944">
    <property type="protein sequence ID" value="KAJ3816003.1"/>
    <property type="molecule type" value="Genomic_DNA"/>
</dbReference>
<protein>
    <submittedName>
        <fullName evidence="1">Peroxisomal membrane protein PEX16</fullName>
    </submittedName>
</protein>
<comment type="caution">
    <text evidence="1">The sequence shown here is derived from an EMBL/GenBank/DDBJ whole genome shotgun (WGS) entry which is preliminary data.</text>
</comment>
<proteinExistence type="predicted"/>
<reference evidence="1" key="1">
    <citation type="submission" date="2022-09" db="EMBL/GenBank/DDBJ databases">
        <title>A Global Phylogenomic Analysis of the Shiitake Genus Lentinula.</title>
        <authorList>
            <consortium name="DOE Joint Genome Institute"/>
            <person name="Sierra-Patev S."/>
            <person name="Min B."/>
            <person name="Naranjo-Ortiz M."/>
            <person name="Looney B."/>
            <person name="Konkel Z."/>
            <person name="Slot J.C."/>
            <person name="Sakamoto Y."/>
            <person name="Steenwyk J.L."/>
            <person name="Rokas A."/>
            <person name="Carro J."/>
            <person name="Camarero S."/>
            <person name="Ferreira P."/>
            <person name="Molpeceres G."/>
            <person name="Ruiz-Duenas F.J."/>
            <person name="Serrano A."/>
            <person name="Henrissat B."/>
            <person name="Drula E."/>
            <person name="Hughes K.W."/>
            <person name="Mata J.L."/>
            <person name="Ishikawa N.K."/>
            <person name="Vargas-Isla R."/>
            <person name="Ushijima S."/>
            <person name="Smith C.A."/>
            <person name="Ahrendt S."/>
            <person name="Andreopoulos W."/>
            <person name="He G."/>
            <person name="Labutti K."/>
            <person name="Lipzen A."/>
            <person name="Ng V."/>
            <person name="Riley R."/>
            <person name="Sandor L."/>
            <person name="Barry K."/>
            <person name="Martinez A.T."/>
            <person name="Xiao Y."/>
            <person name="Gibbons J.G."/>
            <person name="Terashima K."/>
            <person name="Grigoriev I.V."/>
            <person name="Hibbett D.S."/>
        </authorList>
    </citation>
    <scope>NUCLEOTIDE SEQUENCE</scope>
    <source>
        <strain evidence="1">TMI1499</strain>
    </source>
</reference>
<organism evidence="1 2">
    <name type="scientific">Lentinula aff. lateritia</name>
    <dbReference type="NCBI Taxonomy" id="2804960"/>
    <lineage>
        <taxon>Eukaryota</taxon>
        <taxon>Fungi</taxon>
        <taxon>Dikarya</taxon>
        <taxon>Basidiomycota</taxon>
        <taxon>Agaricomycotina</taxon>
        <taxon>Agaricomycetes</taxon>
        <taxon>Agaricomycetidae</taxon>
        <taxon>Agaricales</taxon>
        <taxon>Marasmiineae</taxon>
        <taxon>Omphalotaceae</taxon>
        <taxon>Lentinula</taxon>
    </lineage>
</organism>
<evidence type="ECO:0000313" key="1">
    <source>
        <dbReference type="EMBL" id="KAJ3816003.1"/>
    </source>
</evidence>